<dbReference type="Proteomes" id="UP000233325">
    <property type="component" value="Unassembled WGS sequence"/>
</dbReference>
<dbReference type="InterPro" id="IPR027417">
    <property type="entry name" value="P-loop_NTPase"/>
</dbReference>
<feature type="region of interest" description="Disordered" evidence="7">
    <location>
        <begin position="406"/>
        <end position="432"/>
    </location>
</feature>
<sequence>MSNMVNTKTGDITGFSDLGIKETILKVIANLGLTTPTPIQHQAIPAALSGQDIVGIAQTGTGKTFAFGIPMLQRLALVKGRGLVLLPTRELAGQVENSLGKLGGPLGLRTVSLIGGEAIGRQIFGLRRRPHILVATPGRLIDHIKRGTVRLDDISVLVLDEADMMFDMGFAPQIEEVLKTVPANRQTLLFSATMPTAVMKLAERHLRTPMRVEVSPAGSTAELVEQEIFILPRDNRYDQVITLLGEYQSSVLIFVRTKHGATKLAKKLQQANYKAAEIHSNLSFAQRQASLAGFRSGQHRILVATDVAARGLDINDIELVLNYDLPDNSEDYVHRIGRTARAGKKGKAISFAAPDQRRDIMKIEQLIRKSLPVRNIKSGFATQFARGNKTLQPAQAVAAKPYKKFDRPVREERRNRRQRPGTISEKGKDNTPFVFEAPRRVNKTEGNYSSLGFRKRPSNIDVLATPDYLQPSGKTSTRREYKPSTPAGGMPVPVMTNPEFDGGNRFAFRRKMFKLKEEAKGHSRRAAGAYKQKSATKPAAFRAEAPTRTRSASSHGAHVRSFKGRA</sequence>
<gene>
    <name evidence="11" type="ORF">CVU83_01085</name>
</gene>
<protein>
    <recommendedName>
        <fullName evidence="13">DEAD/DEAH box helicase</fullName>
    </recommendedName>
</protein>
<keyword evidence="3" id="KW-0347">Helicase</keyword>
<evidence type="ECO:0000313" key="12">
    <source>
        <dbReference type="Proteomes" id="UP000233325"/>
    </source>
</evidence>
<dbReference type="PANTHER" id="PTHR47959">
    <property type="entry name" value="ATP-DEPENDENT RNA HELICASE RHLE-RELATED"/>
    <property type="match status" value="1"/>
</dbReference>
<feature type="domain" description="Helicase ATP-binding" evidence="8">
    <location>
        <begin position="44"/>
        <end position="212"/>
    </location>
</feature>
<evidence type="ECO:0000256" key="4">
    <source>
        <dbReference type="ARBA" id="ARBA00022840"/>
    </source>
</evidence>
<dbReference type="PROSITE" id="PS51192">
    <property type="entry name" value="HELICASE_ATP_BIND_1"/>
    <property type="match status" value="1"/>
</dbReference>
<dbReference type="InterPro" id="IPR011545">
    <property type="entry name" value="DEAD/DEAH_box_helicase_dom"/>
</dbReference>
<dbReference type="PROSITE" id="PS51194">
    <property type="entry name" value="HELICASE_CTER"/>
    <property type="match status" value="1"/>
</dbReference>
<dbReference type="PANTHER" id="PTHR47959:SF13">
    <property type="entry name" value="ATP-DEPENDENT RNA HELICASE RHLE"/>
    <property type="match status" value="1"/>
</dbReference>
<dbReference type="CDD" id="cd00268">
    <property type="entry name" value="DEADc"/>
    <property type="match status" value="1"/>
</dbReference>
<dbReference type="AlphaFoldDB" id="A0A2N2E2B3"/>
<organism evidence="11 12">
    <name type="scientific">Candidatus Falkowbacteria bacterium HGW-Falkowbacteria-2</name>
    <dbReference type="NCBI Taxonomy" id="2013769"/>
    <lineage>
        <taxon>Bacteria</taxon>
        <taxon>Candidatus Falkowiibacteriota</taxon>
    </lineage>
</organism>
<dbReference type="GO" id="GO:0005524">
    <property type="term" value="F:ATP binding"/>
    <property type="evidence" value="ECO:0007669"/>
    <property type="project" value="UniProtKB-KW"/>
</dbReference>
<evidence type="ECO:0000256" key="1">
    <source>
        <dbReference type="ARBA" id="ARBA00022741"/>
    </source>
</evidence>
<keyword evidence="1" id="KW-0547">Nucleotide-binding</keyword>
<reference evidence="11 12" key="1">
    <citation type="journal article" date="2017" name="ISME J.">
        <title>Potential for microbial H2 and metal transformations associated with novel bacteria and archaea in deep terrestrial subsurface sediments.</title>
        <authorList>
            <person name="Hernsdorf A.W."/>
            <person name="Amano Y."/>
            <person name="Miyakawa K."/>
            <person name="Ise K."/>
            <person name="Suzuki Y."/>
            <person name="Anantharaman K."/>
            <person name="Probst A."/>
            <person name="Burstein D."/>
            <person name="Thomas B.C."/>
            <person name="Banfield J.F."/>
        </authorList>
    </citation>
    <scope>NUCLEOTIDE SEQUENCE [LARGE SCALE GENOMIC DNA]</scope>
    <source>
        <strain evidence="11">HGW-Falkowbacteria-2</strain>
    </source>
</reference>
<dbReference type="GO" id="GO:0016787">
    <property type="term" value="F:hydrolase activity"/>
    <property type="evidence" value="ECO:0007669"/>
    <property type="project" value="UniProtKB-KW"/>
</dbReference>
<dbReference type="CDD" id="cd18787">
    <property type="entry name" value="SF2_C_DEAD"/>
    <property type="match status" value="1"/>
</dbReference>
<evidence type="ECO:0000256" key="7">
    <source>
        <dbReference type="SAM" id="MobiDB-lite"/>
    </source>
</evidence>
<dbReference type="EMBL" id="PHAH01000010">
    <property type="protein sequence ID" value="PKM88811.1"/>
    <property type="molecule type" value="Genomic_DNA"/>
</dbReference>
<dbReference type="Gene3D" id="3.40.50.300">
    <property type="entry name" value="P-loop containing nucleotide triphosphate hydrolases"/>
    <property type="match status" value="2"/>
</dbReference>
<evidence type="ECO:0000259" key="8">
    <source>
        <dbReference type="PROSITE" id="PS51192"/>
    </source>
</evidence>
<feature type="region of interest" description="Disordered" evidence="7">
    <location>
        <begin position="518"/>
        <end position="566"/>
    </location>
</feature>
<dbReference type="GO" id="GO:0005829">
    <property type="term" value="C:cytosol"/>
    <property type="evidence" value="ECO:0007669"/>
    <property type="project" value="TreeGrafter"/>
</dbReference>
<accession>A0A2N2E2B3</accession>
<dbReference type="Pfam" id="PF00270">
    <property type="entry name" value="DEAD"/>
    <property type="match status" value="1"/>
</dbReference>
<dbReference type="Pfam" id="PF00271">
    <property type="entry name" value="Helicase_C"/>
    <property type="match status" value="1"/>
</dbReference>
<evidence type="ECO:0000259" key="10">
    <source>
        <dbReference type="PROSITE" id="PS51195"/>
    </source>
</evidence>
<dbReference type="InterPro" id="IPR001650">
    <property type="entry name" value="Helicase_C-like"/>
</dbReference>
<dbReference type="PROSITE" id="PS51195">
    <property type="entry name" value="Q_MOTIF"/>
    <property type="match status" value="1"/>
</dbReference>
<feature type="domain" description="Helicase C-terminal" evidence="9">
    <location>
        <begin position="236"/>
        <end position="384"/>
    </location>
</feature>
<dbReference type="GO" id="GO:0003724">
    <property type="term" value="F:RNA helicase activity"/>
    <property type="evidence" value="ECO:0007669"/>
    <property type="project" value="InterPro"/>
</dbReference>
<comment type="caution">
    <text evidence="11">The sequence shown here is derived from an EMBL/GenBank/DDBJ whole genome shotgun (WGS) entry which is preliminary data.</text>
</comment>
<dbReference type="GO" id="GO:0003676">
    <property type="term" value="F:nucleic acid binding"/>
    <property type="evidence" value="ECO:0007669"/>
    <property type="project" value="InterPro"/>
</dbReference>
<evidence type="ECO:0008006" key="13">
    <source>
        <dbReference type="Google" id="ProtNLM"/>
    </source>
</evidence>
<dbReference type="SUPFAM" id="SSF52540">
    <property type="entry name" value="P-loop containing nucleoside triphosphate hydrolases"/>
    <property type="match status" value="1"/>
</dbReference>
<evidence type="ECO:0000256" key="5">
    <source>
        <dbReference type="ARBA" id="ARBA00038437"/>
    </source>
</evidence>
<evidence type="ECO:0000256" key="2">
    <source>
        <dbReference type="ARBA" id="ARBA00022801"/>
    </source>
</evidence>
<comment type="similarity">
    <text evidence="5">Belongs to the DEAD box helicase family.</text>
</comment>
<feature type="domain" description="DEAD-box RNA helicase Q" evidence="10">
    <location>
        <begin position="13"/>
        <end position="41"/>
    </location>
</feature>
<keyword evidence="2" id="KW-0378">Hydrolase</keyword>
<dbReference type="SMART" id="SM00487">
    <property type="entry name" value="DEXDc"/>
    <property type="match status" value="1"/>
</dbReference>
<keyword evidence="4" id="KW-0067">ATP-binding</keyword>
<dbReference type="InterPro" id="IPR044742">
    <property type="entry name" value="DEAD/DEAH_RhlB"/>
</dbReference>
<feature type="compositionally biased region" description="Basic residues" evidence="7">
    <location>
        <begin position="557"/>
        <end position="566"/>
    </location>
</feature>
<evidence type="ECO:0000256" key="3">
    <source>
        <dbReference type="ARBA" id="ARBA00022806"/>
    </source>
</evidence>
<feature type="short sequence motif" description="Q motif" evidence="6">
    <location>
        <begin position="13"/>
        <end position="41"/>
    </location>
</feature>
<evidence type="ECO:0000313" key="11">
    <source>
        <dbReference type="EMBL" id="PKM88811.1"/>
    </source>
</evidence>
<evidence type="ECO:0000259" key="9">
    <source>
        <dbReference type="PROSITE" id="PS51194"/>
    </source>
</evidence>
<name>A0A2N2E2B3_9BACT</name>
<dbReference type="SMART" id="SM00490">
    <property type="entry name" value="HELICc"/>
    <property type="match status" value="1"/>
</dbReference>
<evidence type="ECO:0000256" key="6">
    <source>
        <dbReference type="PROSITE-ProRule" id="PRU00552"/>
    </source>
</evidence>
<feature type="region of interest" description="Disordered" evidence="7">
    <location>
        <begin position="464"/>
        <end position="497"/>
    </location>
</feature>
<dbReference type="InterPro" id="IPR050079">
    <property type="entry name" value="DEAD_box_RNA_helicase"/>
</dbReference>
<proteinExistence type="inferred from homology"/>
<dbReference type="InterPro" id="IPR014001">
    <property type="entry name" value="Helicase_ATP-bd"/>
</dbReference>
<dbReference type="InterPro" id="IPR014014">
    <property type="entry name" value="RNA_helicase_DEAD_Q_motif"/>
</dbReference>